<dbReference type="InterPro" id="IPR023210">
    <property type="entry name" value="NADP_OxRdtase_dom"/>
</dbReference>
<comment type="caution">
    <text evidence="5">The sequence shown here is derived from an EMBL/GenBank/DDBJ whole genome shotgun (WGS) entry which is preliminary data.</text>
</comment>
<dbReference type="RefSeq" id="WP_033092558.1">
    <property type="nucleotide sequence ID" value="NZ_JQED01000005.1"/>
</dbReference>
<dbReference type="Gene3D" id="3.20.20.100">
    <property type="entry name" value="NADP-dependent oxidoreductase domain"/>
    <property type="match status" value="1"/>
</dbReference>
<evidence type="ECO:0000256" key="1">
    <source>
        <dbReference type="ARBA" id="ARBA00022857"/>
    </source>
</evidence>
<dbReference type="SUPFAM" id="SSF51430">
    <property type="entry name" value="NAD(P)-linked oxidoreductase"/>
    <property type="match status" value="1"/>
</dbReference>
<reference evidence="5 6" key="1">
    <citation type="submission" date="2014-08" db="EMBL/GenBank/DDBJ databases">
        <title>Genomic and Phenotypic Diversity of Colwellia psychrerythraea strains from Disparate Marine Basins.</title>
        <authorList>
            <person name="Techtmann S.M."/>
            <person name="Stelling S.C."/>
            <person name="Utturkar S.M."/>
            <person name="Alshibli N."/>
            <person name="Harris A."/>
            <person name="Brown S.D."/>
            <person name="Hazen T.C."/>
        </authorList>
    </citation>
    <scope>NUCLEOTIDE SEQUENCE [LARGE SCALE GENOMIC DNA]</scope>
    <source>
        <strain evidence="5 6">ND2E</strain>
    </source>
</reference>
<dbReference type="EMBL" id="JQED01000005">
    <property type="protein sequence ID" value="KGJ94629.1"/>
    <property type="molecule type" value="Genomic_DNA"/>
</dbReference>
<evidence type="ECO:0000313" key="5">
    <source>
        <dbReference type="EMBL" id="KGJ94629.1"/>
    </source>
</evidence>
<dbReference type="InterPro" id="IPR036812">
    <property type="entry name" value="NAD(P)_OxRdtase_dom_sf"/>
</dbReference>
<dbReference type="PANTHER" id="PTHR43364:SF1">
    <property type="entry name" value="OXIDOREDUCTASE YDHF"/>
    <property type="match status" value="1"/>
</dbReference>
<comment type="similarity">
    <text evidence="3">Belongs to the aldo/keto reductase family. Aldo/keto reductase 2 subfamily.</text>
</comment>
<dbReference type="InterPro" id="IPR050523">
    <property type="entry name" value="AKR_Detox_Biosynth"/>
</dbReference>
<feature type="domain" description="NADP-dependent oxidoreductase" evidence="4">
    <location>
        <begin position="18"/>
        <end position="312"/>
    </location>
</feature>
<dbReference type="CDD" id="cd19092">
    <property type="entry name" value="AKR_BsYcsN_EcYdhF-like"/>
    <property type="match status" value="1"/>
</dbReference>
<evidence type="ECO:0000313" key="6">
    <source>
        <dbReference type="Proteomes" id="UP000029843"/>
    </source>
</evidence>
<dbReference type="PANTHER" id="PTHR43364">
    <property type="entry name" value="NADH-SPECIFIC METHYLGLYOXAL REDUCTASE-RELATED"/>
    <property type="match status" value="1"/>
</dbReference>
<evidence type="ECO:0000256" key="2">
    <source>
        <dbReference type="ARBA" id="ARBA00023002"/>
    </source>
</evidence>
<evidence type="ECO:0000259" key="4">
    <source>
        <dbReference type="Pfam" id="PF00248"/>
    </source>
</evidence>
<dbReference type="OrthoDB" id="9768793at2"/>
<sequence>MNRNKYPLSSAITNNSSLVLGCMGLGGRWDKDPISAVDIKKANEVVDAAIDSDITLFDHADIYTLGKAEQVFGEVLKSRPELRELISIQSKCGIRFEDNFSPQRYDCSPEWIISSVENSLSRLNVEQLDILMLHRPDPLMEPELVAQAFDTLSASGKVKHFGVSNMQQHQILFLSSALSQPLVVNQVELSLSHLAWLEEGVTSGNSGEPTTNYAAGTLEYCRQNNIQLQSWGCLSQGLFSGRDISQAPLQIQKTAELVCQLAAEYQVSKEVIVLSWLMRHPANIQPVIGTTNIERIKACAAAGKIKLTREHWYALWLCARGHALP</sequence>
<dbReference type="GO" id="GO:0005829">
    <property type="term" value="C:cytosol"/>
    <property type="evidence" value="ECO:0007669"/>
    <property type="project" value="TreeGrafter"/>
</dbReference>
<proteinExistence type="inferred from homology"/>
<accession>A0A099KV90</accession>
<dbReference type="PATRIC" id="fig|28229.4.peg.834"/>
<dbReference type="GO" id="GO:0016491">
    <property type="term" value="F:oxidoreductase activity"/>
    <property type="evidence" value="ECO:0007669"/>
    <property type="project" value="UniProtKB-KW"/>
</dbReference>
<keyword evidence="2" id="KW-0560">Oxidoreductase</keyword>
<keyword evidence="1" id="KW-0521">NADP</keyword>
<dbReference type="PROSITE" id="PS51257">
    <property type="entry name" value="PROKAR_LIPOPROTEIN"/>
    <property type="match status" value="1"/>
</dbReference>
<dbReference type="FunFam" id="3.20.20.100:FF:000008">
    <property type="entry name" value="Aldo/keto reductase family oxidoreductase"/>
    <property type="match status" value="1"/>
</dbReference>
<dbReference type="AlphaFoldDB" id="A0A099KV90"/>
<name>A0A099KV90_COLPS</name>
<organism evidence="5 6">
    <name type="scientific">Colwellia psychrerythraea</name>
    <name type="common">Vibrio psychroerythus</name>
    <dbReference type="NCBI Taxonomy" id="28229"/>
    <lineage>
        <taxon>Bacteria</taxon>
        <taxon>Pseudomonadati</taxon>
        <taxon>Pseudomonadota</taxon>
        <taxon>Gammaproteobacteria</taxon>
        <taxon>Alteromonadales</taxon>
        <taxon>Colwelliaceae</taxon>
        <taxon>Colwellia</taxon>
    </lineage>
</organism>
<gene>
    <name evidence="5" type="ORF">ND2E_1818</name>
</gene>
<dbReference type="Proteomes" id="UP000029843">
    <property type="component" value="Unassembled WGS sequence"/>
</dbReference>
<protein>
    <submittedName>
        <fullName evidence="5">NADP-dependent oxidoreductase domain containing protein</fullName>
    </submittedName>
</protein>
<dbReference type="Pfam" id="PF00248">
    <property type="entry name" value="Aldo_ket_red"/>
    <property type="match status" value="1"/>
</dbReference>
<evidence type="ECO:0000256" key="3">
    <source>
        <dbReference type="ARBA" id="ARBA00038157"/>
    </source>
</evidence>